<evidence type="ECO:0000259" key="2">
    <source>
        <dbReference type="Pfam" id="PF05257"/>
    </source>
</evidence>
<dbReference type="InterPro" id="IPR052905">
    <property type="entry name" value="LD-transpeptidase_YkuD-like"/>
</dbReference>
<dbReference type="SUPFAM" id="SSF47090">
    <property type="entry name" value="PGBD-like"/>
    <property type="match status" value="7"/>
</dbReference>
<proteinExistence type="predicted"/>
<keyword evidence="4" id="KW-1185">Reference proteome</keyword>
<dbReference type="Proteomes" id="UP000018466">
    <property type="component" value="Unassembled WGS sequence"/>
</dbReference>
<feature type="domain" description="Peptidoglycan binding-like" evidence="1">
    <location>
        <begin position="325"/>
        <end position="378"/>
    </location>
</feature>
<dbReference type="InterPro" id="IPR002477">
    <property type="entry name" value="Peptidoglycan-bd-like"/>
</dbReference>
<feature type="domain" description="Peptidoglycan binding-like" evidence="1">
    <location>
        <begin position="8"/>
        <end position="64"/>
    </location>
</feature>
<dbReference type="InterPro" id="IPR036366">
    <property type="entry name" value="PGBDSf"/>
</dbReference>
<feature type="domain" description="Peptidase C51" evidence="2">
    <location>
        <begin position="498"/>
        <end position="585"/>
    </location>
</feature>
<gene>
    <name evidence="3" type="ORF">HMPREF9623_01007</name>
</gene>
<dbReference type="GeneID" id="86940766"/>
<evidence type="ECO:0000313" key="4">
    <source>
        <dbReference type="Proteomes" id="UP000018466"/>
    </source>
</evidence>
<accession>A0AA36Y5M8</accession>
<name>A0AA36Y5M8_9FIRM</name>
<organism evidence="3 4">
    <name type="scientific">Stomatobaculum longum</name>
    <dbReference type="NCBI Taxonomy" id="796942"/>
    <lineage>
        <taxon>Bacteria</taxon>
        <taxon>Bacillati</taxon>
        <taxon>Bacillota</taxon>
        <taxon>Clostridia</taxon>
        <taxon>Lachnospirales</taxon>
        <taxon>Lachnospiraceae</taxon>
        <taxon>Stomatobaculum</taxon>
    </lineage>
</organism>
<feature type="domain" description="Peptidoglycan binding-like" evidence="1">
    <location>
        <begin position="398"/>
        <end position="452"/>
    </location>
</feature>
<sequence length="864" mass="94875">MLLKAGSSGEQVKALQRGLKMLCCYSGTPDGKYGGGTEAAVQKFQKQQGIEADGIVGDETWRCLVEELFSLGTALKEQGFYKGYVSGAPSVKLYEALCAFQRARGLQPDGMAGAATRARLFRYGESGVFPLDLGSKGDYVWNLQYALFALCCNPGGMDGVYGSATAEAVRKYRKRYGFPDNGVVDSTLFEHSKEKIRRIQRALREKGYPTAAEEGYADANLIEQIRAYQKQNWLTADGQVGPATEELLFGAVQGDALDSLPLKRKSRGERVQNLQYALRMLCIDPNGTDGIFGGGTEAAVKKYQKRSQLAESGVVDTALWGRLSAEIKPLQEALRNKGYSCRADGVADTACYQAVLDFQRKHALSADGMIGKGTKTLLFGDANAGGTLSAVLREGSSGSLTRYLQQLLAEQNYAVTVDGVFGSEMKRAVENFQQKHGLTSDGIFGAQSWKKLFEVRSKLALFSDTMRFVQAAEIELQLGFAEDYENNITPYGEWYGLNGESWCAMFVSYCAYRANMLPVFVPRFAYCPDGVNYYRKMKRYYKRDSGYIPKVGDVIFFYNYRKGRVAHTGIVVEGDARGIFVIDGNGIENSVRKSWHSLKEDTIDGYGDNGGKPVYGSLITELEAQEKADQLALEFVKGVVVSPELVQKLESWGLDKDVFLYQNVDSKLSVKVSRGASWYLSCDENASLDISSDGVEMTSRLGPISLSFGGLDAGTRSKLSSLSLELEGVPGRIEISAEGAWLKVSLVFEKAFRIAENMDFNFSVGLTLWVHPDTTNLPPAVSMEAYEATIYNIRTLQGTVRYEGNPAVLIASAGVLAVVLLVVVVQNAEASEAVTEMMMEKVVETHERVINELPQVKKYLEQAA</sequence>
<feature type="domain" description="Peptidoglycan binding-like" evidence="1">
    <location>
        <begin position="267"/>
        <end position="323"/>
    </location>
</feature>
<dbReference type="Pfam" id="PF01471">
    <property type="entry name" value="PG_binding_1"/>
    <property type="match status" value="7"/>
</dbReference>
<protein>
    <submittedName>
        <fullName evidence="3">Uncharacterized protein</fullName>
    </submittedName>
</protein>
<feature type="domain" description="Peptidoglycan binding-like" evidence="1">
    <location>
        <begin position="139"/>
        <end position="188"/>
    </location>
</feature>
<feature type="domain" description="Peptidoglycan binding-like" evidence="1">
    <location>
        <begin position="193"/>
        <end position="248"/>
    </location>
</feature>
<comment type="caution">
    <text evidence="3">The sequence shown here is derived from an EMBL/GenBank/DDBJ whole genome shotgun (WGS) entry which is preliminary data.</text>
</comment>
<dbReference type="Gene3D" id="1.10.101.10">
    <property type="entry name" value="PGBD-like superfamily/PGBD"/>
    <property type="match status" value="7"/>
</dbReference>
<dbReference type="EMBL" id="AGEL01000006">
    <property type="protein sequence ID" value="EHO17408.1"/>
    <property type="molecule type" value="Genomic_DNA"/>
</dbReference>
<dbReference type="InterPro" id="IPR036365">
    <property type="entry name" value="PGBD-like_sf"/>
</dbReference>
<dbReference type="Pfam" id="PF05257">
    <property type="entry name" value="CHAP"/>
    <property type="match status" value="1"/>
</dbReference>
<dbReference type="AlphaFoldDB" id="A0AA36Y5M8"/>
<evidence type="ECO:0000313" key="3">
    <source>
        <dbReference type="EMBL" id="EHO17408.1"/>
    </source>
</evidence>
<evidence type="ECO:0000259" key="1">
    <source>
        <dbReference type="Pfam" id="PF01471"/>
    </source>
</evidence>
<dbReference type="PANTHER" id="PTHR41533:SF1">
    <property type="entry name" value="L,D-TRANSPEPTIDASE YCBB-RELATED"/>
    <property type="match status" value="1"/>
</dbReference>
<dbReference type="RefSeq" id="WP_009532840.1">
    <property type="nucleotide sequence ID" value="NZ_JH590862.1"/>
</dbReference>
<dbReference type="PANTHER" id="PTHR41533">
    <property type="entry name" value="L,D-TRANSPEPTIDASE HI_1667-RELATED"/>
    <property type="match status" value="1"/>
</dbReference>
<dbReference type="InterPro" id="IPR007921">
    <property type="entry name" value="CHAP_dom"/>
</dbReference>
<feature type="domain" description="Peptidoglycan binding-like" evidence="1">
    <location>
        <begin position="73"/>
        <end position="120"/>
    </location>
</feature>
<reference evidence="3 4" key="1">
    <citation type="submission" date="2011-10" db="EMBL/GenBank/DDBJ databases">
        <title>The Genome Sequence of Lachnospiraceae bacterium ACC2.</title>
        <authorList>
            <consortium name="The Broad Institute Genome Sequencing Platform"/>
            <person name="Earl A."/>
            <person name="Ward D."/>
            <person name="Feldgarden M."/>
            <person name="Gevers D."/>
            <person name="Sizova M."/>
            <person name="Hazen A."/>
            <person name="Epstein S."/>
            <person name="Young S.K."/>
            <person name="Zeng Q."/>
            <person name="Gargeya S."/>
            <person name="Fitzgerald M."/>
            <person name="Haas B."/>
            <person name="Abouelleil A."/>
            <person name="Alvarado L."/>
            <person name="Arachchi H.M."/>
            <person name="Berlin A."/>
            <person name="Brown A."/>
            <person name="Chapman S.B."/>
            <person name="Chen Z."/>
            <person name="Dunbar C."/>
            <person name="Freedman E."/>
            <person name="Gearin G."/>
            <person name="Goldberg J."/>
            <person name="Griggs A."/>
            <person name="Gujja S."/>
            <person name="Heiman D."/>
            <person name="Howarth C."/>
            <person name="Larson L."/>
            <person name="Lui A."/>
            <person name="MacDonald P.J.P."/>
            <person name="Montmayeur A."/>
            <person name="Murphy C."/>
            <person name="Neiman D."/>
            <person name="Pearson M."/>
            <person name="Priest M."/>
            <person name="Roberts A."/>
            <person name="Saif S."/>
            <person name="Shea T."/>
            <person name="Shenoy N."/>
            <person name="Sisk P."/>
            <person name="Stolte C."/>
            <person name="Sykes S."/>
            <person name="Wortman J."/>
            <person name="Nusbaum C."/>
            <person name="Birren B."/>
        </authorList>
    </citation>
    <scope>NUCLEOTIDE SEQUENCE [LARGE SCALE GENOMIC DNA]</scope>
    <source>
        <strain evidence="3 4">ACC2</strain>
    </source>
</reference>